<organism evidence="4 5">
    <name type="scientific">Haloarcula onubensis</name>
    <dbReference type="NCBI Taxonomy" id="2950539"/>
    <lineage>
        <taxon>Archaea</taxon>
        <taxon>Methanobacteriati</taxon>
        <taxon>Methanobacteriota</taxon>
        <taxon>Stenosarchaea group</taxon>
        <taxon>Halobacteria</taxon>
        <taxon>Halobacteriales</taxon>
        <taxon>Haloarculaceae</taxon>
        <taxon>Haloarcula</taxon>
    </lineage>
</organism>
<reference evidence="4 5" key="1">
    <citation type="submission" date="2022-06" db="EMBL/GenBank/DDBJ databases">
        <title>Halomicroarcula sp. a new haloarchaeum isolate from saline soil.</title>
        <authorList>
            <person name="Strakova D."/>
            <person name="Galisteo C."/>
            <person name="Sanchez-Porro C."/>
            <person name="Ventosa A."/>
        </authorList>
    </citation>
    <scope>NUCLEOTIDE SEQUENCE [LARGE SCALE GENOMIC DNA]</scope>
    <source>
        <strain evidence="4 5">S3CR25-11</strain>
    </source>
</reference>
<feature type="transmembrane region" description="Helical" evidence="2">
    <location>
        <begin position="170"/>
        <end position="191"/>
    </location>
</feature>
<proteinExistence type="predicted"/>
<dbReference type="EMBL" id="JAMQOS010000001">
    <property type="protein sequence ID" value="MDS0281767.1"/>
    <property type="molecule type" value="Genomic_DNA"/>
</dbReference>
<keyword evidence="5" id="KW-1185">Reference proteome</keyword>
<accession>A0ABU2FND4</accession>
<name>A0ABU2FND4_9EURY</name>
<comment type="caution">
    <text evidence="4">The sequence shown here is derived from an EMBL/GenBank/DDBJ whole genome shotgun (WGS) entry which is preliminary data.</text>
</comment>
<evidence type="ECO:0000313" key="4">
    <source>
        <dbReference type="EMBL" id="MDS0281767.1"/>
    </source>
</evidence>
<dbReference type="Proteomes" id="UP001268864">
    <property type="component" value="Unassembled WGS sequence"/>
</dbReference>
<dbReference type="Pfam" id="PF07760">
    <property type="entry name" value="DUF1616"/>
    <property type="match status" value="1"/>
</dbReference>
<protein>
    <submittedName>
        <fullName evidence="4">DUF1616 domain-containing protein</fullName>
    </submittedName>
</protein>
<dbReference type="InterPro" id="IPR011674">
    <property type="entry name" value="DUF1616"/>
</dbReference>
<feature type="transmembrane region" description="Helical" evidence="2">
    <location>
        <begin position="89"/>
        <end position="110"/>
    </location>
</feature>
<keyword evidence="2" id="KW-0472">Membrane</keyword>
<keyword evidence="2" id="KW-1133">Transmembrane helix</keyword>
<keyword evidence="2" id="KW-0812">Transmembrane</keyword>
<feature type="region of interest" description="Disordered" evidence="1">
    <location>
        <begin position="327"/>
        <end position="367"/>
    </location>
</feature>
<feature type="compositionally biased region" description="Low complexity" evidence="1">
    <location>
        <begin position="338"/>
        <end position="367"/>
    </location>
</feature>
<evidence type="ECO:0000313" key="5">
    <source>
        <dbReference type="Proteomes" id="UP001268864"/>
    </source>
</evidence>
<feature type="transmembrane region" description="Helical" evidence="2">
    <location>
        <begin position="116"/>
        <end position="136"/>
    </location>
</feature>
<evidence type="ECO:0000256" key="1">
    <source>
        <dbReference type="SAM" id="MobiDB-lite"/>
    </source>
</evidence>
<feature type="transmembrane region" description="Helical" evidence="2">
    <location>
        <begin position="35"/>
        <end position="58"/>
    </location>
</feature>
<gene>
    <name evidence="4" type="ORF">NDI86_06500</name>
</gene>
<dbReference type="RefSeq" id="WP_310899596.1">
    <property type="nucleotide sequence ID" value="NZ_JAMQOS010000001.1"/>
</dbReference>
<evidence type="ECO:0000259" key="3">
    <source>
        <dbReference type="Pfam" id="PF07760"/>
    </source>
</evidence>
<sequence>MVRSTLSLVPVDLVLVITYVTFASAAVGADPGGSVGQFLVGVGLVLFAPGYAVVAALFPGRARQRDARAPTSVLALTRPHDGVLIRERLALSFGVSVVLLPIIAVTLGAVGVTLTTASVLAAVWLVVGAGTIVGTVRRLALPEGARFDLLGAAQAVGRDRPLADDTKTTLLTVGLCCVVALTLVSFVGAIAGPTQSMSYTSASLLTSGADGDPVASGYPVNASRGESVPLVVRVTNHHDTAANYTVVARLQQVEGGTAQRGERVWQGRQRIGANETWTRDHAVRPTITGQDLRLTYYVYRGPVPADVSRASADKVLYLRLDVLPRGQTGSQSAGGAGSEPAGGASGTPASGGTPTATPTSGAGAILG</sequence>
<feature type="domain" description="DUF1616" evidence="3">
    <location>
        <begin position="17"/>
        <end position="319"/>
    </location>
</feature>
<evidence type="ECO:0000256" key="2">
    <source>
        <dbReference type="SAM" id="Phobius"/>
    </source>
</evidence>